<dbReference type="PANTHER" id="PTHR37017:SF11">
    <property type="entry name" value="ESTERASE_LIPASE_THIOESTERASE DOMAIN-CONTAINING PROTEIN"/>
    <property type="match status" value="1"/>
</dbReference>
<dbReference type="InterPro" id="IPR000073">
    <property type="entry name" value="AB_hydrolase_1"/>
</dbReference>
<keyword evidence="3" id="KW-1185">Reference proteome</keyword>
<keyword evidence="2" id="KW-0378">Hydrolase</keyword>
<dbReference type="AlphaFoldDB" id="A0A4R5BCM1"/>
<proteinExistence type="predicted"/>
<sequence>MSPTFVLVHGSNGNARSWAGIQRELVLRGHRSLAVDLPGHGAGAGLSASYQAPQDLAAFAAEPSPLADVTHADWVEHVIGVVRRAREHGPVILVGHSRGGVVVTPVANAIPDLLERTVYIAAWCCVDSTAEEYMRGPEWATSALHLTKTQGFVAADPAELGVLRFNWRLADAGLLAALKEALLADGTDQQFFAMLNGFEPDEILDFGTDRADADTWGRVPHTYVRLTKDLSMPLTLQDRLIKEADALTPASPFEVHSLDTSHGGIGLRARELADILHDSARRAVA</sequence>
<protein>
    <submittedName>
        <fullName evidence="2">Alpha/beta hydrolase</fullName>
    </submittedName>
</protein>
<organism evidence="2 3">
    <name type="scientific">Actinomadura rubrisoli</name>
    <dbReference type="NCBI Taxonomy" id="2530368"/>
    <lineage>
        <taxon>Bacteria</taxon>
        <taxon>Bacillati</taxon>
        <taxon>Actinomycetota</taxon>
        <taxon>Actinomycetes</taxon>
        <taxon>Streptosporangiales</taxon>
        <taxon>Thermomonosporaceae</taxon>
        <taxon>Actinomadura</taxon>
    </lineage>
</organism>
<dbReference type="RefSeq" id="WP_131896932.1">
    <property type="nucleotide sequence ID" value="NZ_SMKU01000136.1"/>
</dbReference>
<evidence type="ECO:0000313" key="2">
    <source>
        <dbReference type="EMBL" id="TDD81514.1"/>
    </source>
</evidence>
<dbReference type="OrthoDB" id="3827413at2"/>
<dbReference type="Pfam" id="PF12697">
    <property type="entry name" value="Abhydrolase_6"/>
    <property type="match status" value="1"/>
</dbReference>
<dbReference type="InterPro" id="IPR029058">
    <property type="entry name" value="AB_hydrolase_fold"/>
</dbReference>
<dbReference type="InterPro" id="IPR052897">
    <property type="entry name" value="Sec-Metab_Biosynth_Hydrolase"/>
</dbReference>
<dbReference type="EMBL" id="SMKU01000136">
    <property type="protein sequence ID" value="TDD81514.1"/>
    <property type="molecule type" value="Genomic_DNA"/>
</dbReference>
<comment type="caution">
    <text evidence="2">The sequence shown here is derived from an EMBL/GenBank/DDBJ whole genome shotgun (WGS) entry which is preliminary data.</text>
</comment>
<dbReference type="GO" id="GO:0016787">
    <property type="term" value="F:hydrolase activity"/>
    <property type="evidence" value="ECO:0007669"/>
    <property type="project" value="UniProtKB-KW"/>
</dbReference>
<name>A0A4R5BCM1_9ACTN</name>
<dbReference type="PANTHER" id="PTHR37017">
    <property type="entry name" value="AB HYDROLASE-1 DOMAIN-CONTAINING PROTEIN-RELATED"/>
    <property type="match status" value="1"/>
</dbReference>
<evidence type="ECO:0000259" key="1">
    <source>
        <dbReference type="Pfam" id="PF12697"/>
    </source>
</evidence>
<reference evidence="2 3" key="1">
    <citation type="submission" date="2019-03" db="EMBL/GenBank/DDBJ databases">
        <title>Draft genome sequences of novel Actinobacteria.</title>
        <authorList>
            <person name="Sahin N."/>
            <person name="Ay H."/>
            <person name="Saygin H."/>
        </authorList>
    </citation>
    <scope>NUCLEOTIDE SEQUENCE [LARGE SCALE GENOMIC DNA]</scope>
    <source>
        <strain evidence="2 3">H3C3</strain>
    </source>
</reference>
<gene>
    <name evidence="2" type="ORF">E1298_23985</name>
</gene>
<feature type="domain" description="AB hydrolase-1" evidence="1">
    <location>
        <begin position="5"/>
        <end position="274"/>
    </location>
</feature>
<evidence type="ECO:0000313" key="3">
    <source>
        <dbReference type="Proteomes" id="UP000294513"/>
    </source>
</evidence>
<dbReference type="SUPFAM" id="SSF53474">
    <property type="entry name" value="alpha/beta-Hydrolases"/>
    <property type="match status" value="1"/>
</dbReference>
<accession>A0A4R5BCM1</accession>
<dbReference type="Gene3D" id="3.40.50.1820">
    <property type="entry name" value="alpha/beta hydrolase"/>
    <property type="match status" value="1"/>
</dbReference>
<dbReference type="Proteomes" id="UP000294513">
    <property type="component" value="Unassembled WGS sequence"/>
</dbReference>